<dbReference type="AlphaFoldDB" id="A0AAN9NTA1"/>
<dbReference type="Proteomes" id="UP001386955">
    <property type="component" value="Unassembled WGS sequence"/>
</dbReference>
<organism evidence="1 2">
    <name type="scientific">Psophocarpus tetragonolobus</name>
    <name type="common">Winged bean</name>
    <name type="synonym">Dolichos tetragonolobus</name>
    <dbReference type="NCBI Taxonomy" id="3891"/>
    <lineage>
        <taxon>Eukaryota</taxon>
        <taxon>Viridiplantae</taxon>
        <taxon>Streptophyta</taxon>
        <taxon>Embryophyta</taxon>
        <taxon>Tracheophyta</taxon>
        <taxon>Spermatophyta</taxon>
        <taxon>Magnoliopsida</taxon>
        <taxon>eudicotyledons</taxon>
        <taxon>Gunneridae</taxon>
        <taxon>Pentapetalae</taxon>
        <taxon>rosids</taxon>
        <taxon>fabids</taxon>
        <taxon>Fabales</taxon>
        <taxon>Fabaceae</taxon>
        <taxon>Papilionoideae</taxon>
        <taxon>50 kb inversion clade</taxon>
        <taxon>NPAAA clade</taxon>
        <taxon>indigoferoid/millettioid clade</taxon>
        <taxon>Phaseoleae</taxon>
        <taxon>Psophocarpus</taxon>
    </lineage>
</organism>
<reference evidence="1 2" key="1">
    <citation type="submission" date="2024-01" db="EMBL/GenBank/DDBJ databases">
        <title>The genomes of 5 underutilized Papilionoideae crops provide insights into root nodulation and disease resistanc.</title>
        <authorList>
            <person name="Jiang F."/>
        </authorList>
    </citation>
    <scope>NUCLEOTIDE SEQUENCE [LARGE SCALE GENOMIC DNA]</scope>
    <source>
        <strain evidence="1">DUOXIRENSHENG_FW03</strain>
        <tissue evidence="1">Leaves</tissue>
    </source>
</reference>
<dbReference type="EMBL" id="JAYMYS010000033">
    <property type="protein sequence ID" value="KAK7376179.1"/>
    <property type="molecule type" value="Genomic_DNA"/>
</dbReference>
<sequence length="134" mass="15499">MVDDLISKMSNEVDMKSKLEVHTSVNDIDKVKTQHHTLMHKDYSHAFITAETLIGHPYAGRLTTTEHQLLVDMTNSRVKPRSILLTFKEHNKENVTTVKQVYNAKHSESKMTRTFRAARKWNVAMVQERRGPPD</sequence>
<accession>A0AAN9NTA1</accession>
<evidence type="ECO:0000313" key="1">
    <source>
        <dbReference type="EMBL" id="KAK7376179.1"/>
    </source>
</evidence>
<gene>
    <name evidence="1" type="ORF">VNO78_35033</name>
</gene>
<proteinExistence type="predicted"/>
<evidence type="ECO:0000313" key="2">
    <source>
        <dbReference type="Proteomes" id="UP001386955"/>
    </source>
</evidence>
<keyword evidence="2" id="KW-1185">Reference proteome</keyword>
<comment type="caution">
    <text evidence="1">The sequence shown here is derived from an EMBL/GenBank/DDBJ whole genome shotgun (WGS) entry which is preliminary data.</text>
</comment>
<name>A0AAN9NTA1_PSOTE</name>
<protein>
    <submittedName>
        <fullName evidence="1">Uncharacterized protein</fullName>
    </submittedName>
</protein>